<name>A0A176VR28_MARPO</name>
<feature type="region of interest" description="Disordered" evidence="1">
    <location>
        <begin position="1"/>
        <end position="20"/>
    </location>
</feature>
<reference evidence="2" key="1">
    <citation type="submission" date="2016-03" db="EMBL/GenBank/DDBJ databases">
        <title>Mechanisms controlling the formation of the plant cell surface in tip-growing cells are functionally conserved among land plants.</title>
        <authorList>
            <person name="Honkanen S."/>
            <person name="Jones V.A."/>
            <person name="Morieri G."/>
            <person name="Champion C."/>
            <person name="Hetherington A.J."/>
            <person name="Kelly S."/>
            <person name="Saint-Marcoux D."/>
            <person name="Proust H."/>
            <person name="Prescott H."/>
            <person name="Dolan L."/>
        </authorList>
    </citation>
    <scope>NUCLEOTIDE SEQUENCE [LARGE SCALE GENOMIC DNA]</scope>
    <source>
        <tissue evidence="2">Whole gametophyte</tissue>
    </source>
</reference>
<keyword evidence="3" id="KW-1185">Reference proteome</keyword>
<gene>
    <name evidence="2" type="ORF">AXG93_2035s1360</name>
</gene>
<dbReference type="Proteomes" id="UP000077202">
    <property type="component" value="Unassembled WGS sequence"/>
</dbReference>
<dbReference type="AlphaFoldDB" id="A0A176VR28"/>
<comment type="caution">
    <text evidence="2">The sequence shown here is derived from an EMBL/GenBank/DDBJ whole genome shotgun (WGS) entry which is preliminary data.</text>
</comment>
<protein>
    <submittedName>
        <fullName evidence="2">Uncharacterized protein</fullName>
    </submittedName>
</protein>
<evidence type="ECO:0000313" key="3">
    <source>
        <dbReference type="Proteomes" id="UP000077202"/>
    </source>
</evidence>
<accession>A0A176VR28</accession>
<organism evidence="2 3">
    <name type="scientific">Marchantia polymorpha subsp. ruderalis</name>
    <dbReference type="NCBI Taxonomy" id="1480154"/>
    <lineage>
        <taxon>Eukaryota</taxon>
        <taxon>Viridiplantae</taxon>
        <taxon>Streptophyta</taxon>
        <taxon>Embryophyta</taxon>
        <taxon>Marchantiophyta</taxon>
        <taxon>Marchantiopsida</taxon>
        <taxon>Marchantiidae</taxon>
        <taxon>Marchantiales</taxon>
        <taxon>Marchantiaceae</taxon>
        <taxon>Marchantia</taxon>
    </lineage>
</organism>
<proteinExistence type="predicted"/>
<evidence type="ECO:0000256" key="1">
    <source>
        <dbReference type="SAM" id="MobiDB-lite"/>
    </source>
</evidence>
<sequence>MRRDSHRSKAMGQDNDIDDPKACEFLSALDRRTFCSSKKPSKVEEKAESVPSLHRFRKDEVLLLTLISEGHHEAAAADGLFFASSRAPVYVPALDPGGTLQDVKRDLHRQADTHRKQQPPAPRTTVATALALYLQVCDGSASPDRCLLFTSRLASWLNVTRRNGGNLRHARLSGDMEEMEEMA</sequence>
<evidence type="ECO:0000313" key="2">
    <source>
        <dbReference type="EMBL" id="OAE22752.1"/>
    </source>
</evidence>
<dbReference type="EMBL" id="LVLJ01003074">
    <property type="protein sequence ID" value="OAE22752.1"/>
    <property type="molecule type" value="Genomic_DNA"/>
</dbReference>